<reference evidence="1 2" key="1">
    <citation type="journal article" date="2022" name="DNA Res.">
        <title>Chromosomal-level genome assembly of the orchid tree Bauhinia variegata (Leguminosae; Cercidoideae) supports the allotetraploid origin hypothesis of Bauhinia.</title>
        <authorList>
            <person name="Zhong Y."/>
            <person name="Chen Y."/>
            <person name="Zheng D."/>
            <person name="Pang J."/>
            <person name="Liu Y."/>
            <person name="Luo S."/>
            <person name="Meng S."/>
            <person name="Qian L."/>
            <person name="Wei D."/>
            <person name="Dai S."/>
            <person name="Zhou R."/>
        </authorList>
    </citation>
    <scope>NUCLEOTIDE SEQUENCE [LARGE SCALE GENOMIC DNA]</scope>
    <source>
        <strain evidence="1">BV-YZ2020</strain>
    </source>
</reference>
<protein>
    <submittedName>
        <fullName evidence="1">Uncharacterized protein</fullName>
    </submittedName>
</protein>
<accession>A0ACB9KVJ4</accession>
<evidence type="ECO:0000313" key="2">
    <source>
        <dbReference type="Proteomes" id="UP000828941"/>
    </source>
</evidence>
<gene>
    <name evidence="1" type="ORF">L6164_034506</name>
</gene>
<evidence type="ECO:0000313" key="1">
    <source>
        <dbReference type="EMBL" id="KAI4301205.1"/>
    </source>
</evidence>
<dbReference type="Proteomes" id="UP000828941">
    <property type="component" value="Chromosome 13"/>
</dbReference>
<sequence>MQCKSISQRKCLLFFLTNSRCNFRGLQRKQSEKKEKENYFPFYQTKEEKEKFRSLLKWLPLALASLFFHAFGIF</sequence>
<proteinExistence type="predicted"/>
<keyword evidence="2" id="KW-1185">Reference proteome</keyword>
<dbReference type="EMBL" id="CM039438">
    <property type="protein sequence ID" value="KAI4301205.1"/>
    <property type="molecule type" value="Genomic_DNA"/>
</dbReference>
<name>A0ACB9KVJ4_BAUVA</name>
<comment type="caution">
    <text evidence="1">The sequence shown here is derived from an EMBL/GenBank/DDBJ whole genome shotgun (WGS) entry which is preliminary data.</text>
</comment>
<organism evidence="1 2">
    <name type="scientific">Bauhinia variegata</name>
    <name type="common">Purple orchid tree</name>
    <name type="synonym">Phanera variegata</name>
    <dbReference type="NCBI Taxonomy" id="167791"/>
    <lineage>
        <taxon>Eukaryota</taxon>
        <taxon>Viridiplantae</taxon>
        <taxon>Streptophyta</taxon>
        <taxon>Embryophyta</taxon>
        <taxon>Tracheophyta</taxon>
        <taxon>Spermatophyta</taxon>
        <taxon>Magnoliopsida</taxon>
        <taxon>eudicotyledons</taxon>
        <taxon>Gunneridae</taxon>
        <taxon>Pentapetalae</taxon>
        <taxon>rosids</taxon>
        <taxon>fabids</taxon>
        <taxon>Fabales</taxon>
        <taxon>Fabaceae</taxon>
        <taxon>Cercidoideae</taxon>
        <taxon>Cercideae</taxon>
        <taxon>Bauhiniinae</taxon>
        <taxon>Bauhinia</taxon>
    </lineage>
</organism>